<keyword evidence="7" id="KW-0449">Lipoprotein</keyword>
<gene>
    <name evidence="11" type="ORF">PODLI_1B034705</name>
</gene>
<proteinExistence type="inferred from homology"/>
<dbReference type="CDD" id="cd04143">
    <property type="entry name" value="Rhes_like"/>
    <property type="match status" value="1"/>
</dbReference>
<dbReference type="Proteomes" id="UP001178461">
    <property type="component" value="Chromosome 10"/>
</dbReference>
<dbReference type="GO" id="GO:0031681">
    <property type="term" value="F:G-protein beta-subunit binding"/>
    <property type="evidence" value="ECO:0007669"/>
    <property type="project" value="TreeGrafter"/>
</dbReference>
<dbReference type="SUPFAM" id="SSF52540">
    <property type="entry name" value="P-loop containing nucleoside triphosphate hydrolases"/>
    <property type="match status" value="1"/>
</dbReference>
<dbReference type="AlphaFoldDB" id="A0AA35KZ48"/>
<name>A0AA35KZ48_9SAUR</name>
<dbReference type="GO" id="GO:0005886">
    <property type="term" value="C:plasma membrane"/>
    <property type="evidence" value="ECO:0007669"/>
    <property type="project" value="UniProtKB-SubCell"/>
</dbReference>
<evidence type="ECO:0000313" key="11">
    <source>
        <dbReference type="EMBL" id="CAI5786108.1"/>
    </source>
</evidence>
<evidence type="ECO:0000256" key="8">
    <source>
        <dbReference type="ARBA" id="ARBA00023289"/>
    </source>
</evidence>
<dbReference type="EMBL" id="OX395135">
    <property type="protein sequence ID" value="CAI5786108.1"/>
    <property type="molecule type" value="Genomic_DNA"/>
</dbReference>
<accession>A0AA35KZ48</accession>
<dbReference type="GO" id="GO:0003924">
    <property type="term" value="F:GTPase activity"/>
    <property type="evidence" value="ECO:0007669"/>
    <property type="project" value="InterPro"/>
</dbReference>
<dbReference type="SMART" id="SM00176">
    <property type="entry name" value="RAN"/>
    <property type="match status" value="1"/>
</dbReference>
<comment type="similarity">
    <text evidence="9">Belongs to the small GTPase superfamily. RasD family.</text>
</comment>
<dbReference type="InterPro" id="IPR005225">
    <property type="entry name" value="Small_GTP-bd"/>
</dbReference>
<dbReference type="SMART" id="SM00173">
    <property type="entry name" value="RAS"/>
    <property type="match status" value="1"/>
</dbReference>
<dbReference type="InterPro" id="IPR052236">
    <property type="entry name" value="Small_GTPase_RasD"/>
</dbReference>
<keyword evidence="5" id="KW-0342">GTP-binding</keyword>
<dbReference type="NCBIfam" id="TIGR00231">
    <property type="entry name" value="small_GTP"/>
    <property type="match status" value="1"/>
</dbReference>
<organism evidence="11 12">
    <name type="scientific">Podarcis lilfordi</name>
    <name type="common">Lilford's wall lizard</name>
    <dbReference type="NCBI Taxonomy" id="74358"/>
    <lineage>
        <taxon>Eukaryota</taxon>
        <taxon>Metazoa</taxon>
        <taxon>Chordata</taxon>
        <taxon>Craniata</taxon>
        <taxon>Vertebrata</taxon>
        <taxon>Euteleostomi</taxon>
        <taxon>Lepidosauria</taxon>
        <taxon>Squamata</taxon>
        <taxon>Bifurcata</taxon>
        <taxon>Unidentata</taxon>
        <taxon>Episquamata</taxon>
        <taxon>Laterata</taxon>
        <taxon>Lacertibaenia</taxon>
        <taxon>Lacertidae</taxon>
        <taxon>Podarcis</taxon>
    </lineage>
</organism>
<keyword evidence="12" id="KW-1185">Reference proteome</keyword>
<keyword evidence="4" id="KW-0547">Nucleotide-binding</keyword>
<dbReference type="FunFam" id="3.40.50.300:FF:000475">
    <property type="entry name" value="GTP-binding protein Rhes"/>
    <property type="match status" value="1"/>
</dbReference>
<dbReference type="Gene3D" id="3.40.50.300">
    <property type="entry name" value="P-loop containing nucleotide triphosphate hydrolases"/>
    <property type="match status" value="1"/>
</dbReference>
<dbReference type="SMART" id="SM00175">
    <property type="entry name" value="RAB"/>
    <property type="match status" value="1"/>
</dbReference>
<evidence type="ECO:0000256" key="7">
    <source>
        <dbReference type="ARBA" id="ARBA00023288"/>
    </source>
</evidence>
<evidence type="ECO:0000256" key="6">
    <source>
        <dbReference type="ARBA" id="ARBA00023136"/>
    </source>
</evidence>
<dbReference type="InterPro" id="IPR001806">
    <property type="entry name" value="Small_GTPase"/>
</dbReference>
<evidence type="ECO:0000256" key="9">
    <source>
        <dbReference type="ARBA" id="ARBA00038061"/>
    </source>
</evidence>
<dbReference type="GO" id="GO:0005525">
    <property type="term" value="F:GTP binding"/>
    <property type="evidence" value="ECO:0007669"/>
    <property type="project" value="UniProtKB-KW"/>
</dbReference>
<dbReference type="PANTHER" id="PTHR46149">
    <property type="entry name" value="MIP08469P"/>
    <property type="match status" value="1"/>
</dbReference>
<sequence length="509" mass="57941">MKSHTTCHPQSNPALGSELISQQCDEYLTAAKHCRRRLSASKEQSQISTATQNVLIRLSSFLLTKNTGRKIYAVLKGLCIFRVSKKKAVSRSGAGLLCGVGEPVQEGTYRPGRCTHPFQRIDVAPEPPVLPQMSYLNFKLQDKQLCKLEEEAASSVLEQTESSGKKEKKRGHTHKHLSSRAQMKTRHLLVFEEQTLSHVCLLIQQGLSNTGVTEREVWAESISFKNYKQQLLLLLLLLLIQSAEPTLLTARGASISLPKKEKDLSNDEDYVQVGKSSIVSRFLNGRFEDQYTPTIEDFHRKVYNIRGDMYQLDILDTSGNHPFPAMRRLSILTGDVFILVFSLDSRESFDEVKRLQQQILEVKSCLKNKTKETGDLPMVICGNKNDHGELYRKVRSEEAEKLVSSDENCAYFEVSAKKNTNVNEMFYVLFSMAKLPHEMSPALHRKISVQYGDTFHQKSFRMHRVKETDAYGMISPFARRPSVNSDLKYIKSKVLREGQTREREKCTIQ</sequence>
<protein>
    <submittedName>
        <fullName evidence="11">GTP-binding protein Rhes</fullName>
    </submittedName>
</protein>
<dbReference type="InterPro" id="IPR027417">
    <property type="entry name" value="P-loop_NTPase"/>
</dbReference>
<keyword evidence="2" id="KW-1003">Cell membrane</keyword>
<evidence type="ECO:0000256" key="10">
    <source>
        <dbReference type="SAM" id="MobiDB-lite"/>
    </source>
</evidence>
<evidence type="ECO:0000256" key="3">
    <source>
        <dbReference type="ARBA" id="ARBA00022481"/>
    </source>
</evidence>
<comment type="subcellular location">
    <subcellularLocation>
        <location evidence="1">Cell membrane</location>
        <topology evidence="1">Lipid-anchor</topology>
    </subcellularLocation>
</comment>
<keyword evidence="3" id="KW-0488">Methylation</keyword>
<dbReference type="PANTHER" id="PTHR46149:SF1">
    <property type="entry name" value="GTP-BINDING PROTEIN RHES"/>
    <property type="match status" value="1"/>
</dbReference>
<dbReference type="Pfam" id="PF00071">
    <property type="entry name" value="Ras"/>
    <property type="match status" value="1"/>
</dbReference>
<feature type="compositionally biased region" description="Basic residues" evidence="10">
    <location>
        <begin position="166"/>
        <end position="179"/>
    </location>
</feature>
<keyword evidence="8" id="KW-0636">Prenylation</keyword>
<dbReference type="SMART" id="SM00174">
    <property type="entry name" value="RHO"/>
    <property type="match status" value="1"/>
</dbReference>
<dbReference type="PRINTS" id="PR00449">
    <property type="entry name" value="RASTRNSFRMNG"/>
</dbReference>
<evidence type="ECO:0000256" key="1">
    <source>
        <dbReference type="ARBA" id="ARBA00004193"/>
    </source>
</evidence>
<feature type="region of interest" description="Disordered" evidence="10">
    <location>
        <begin position="157"/>
        <end position="179"/>
    </location>
</feature>
<evidence type="ECO:0000256" key="2">
    <source>
        <dbReference type="ARBA" id="ARBA00022475"/>
    </source>
</evidence>
<evidence type="ECO:0000313" key="12">
    <source>
        <dbReference type="Proteomes" id="UP001178461"/>
    </source>
</evidence>
<evidence type="ECO:0000256" key="4">
    <source>
        <dbReference type="ARBA" id="ARBA00022741"/>
    </source>
</evidence>
<evidence type="ECO:0000256" key="5">
    <source>
        <dbReference type="ARBA" id="ARBA00023134"/>
    </source>
</evidence>
<reference evidence="11" key="1">
    <citation type="submission" date="2022-12" db="EMBL/GenBank/DDBJ databases">
        <authorList>
            <person name="Alioto T."/>
            <person name="Alioto T."/>
            <person name="Gomez Garrido J."/>
        </authorList>
    </citation>
    <scope>NUCLEOTIDE SEQUENCE</scope>
</reference>
<dbReference type="GO" id="GO:0007165">
    <property type="term" value="P:signal transduction"/>
    <property type="evidence" value="ECO:0007669"/>
    <property type="project" value="TreeGrafter"/>
</dbReference>
<keyword evidence="6" id="KW-0472">Membrane</keyword>